<accession>A0AA96GCU8</accession>
<name>A0AA96GCU8_9BACT</name>
<dbReference type="EMBL" id="CP116967">
    <property type="protein sequence ID" value="WNM58717.1"/>
    <property type="molecule type" value="Genomic_DNA"/>
</dbReference>
<sequence>MVKLFTVLLTLLVALSFGGMTFAGSLADNSSIQNTFPLGADGDKDDHGDKGDDKKMDDKKDDEKDGEKGEK</sequence>
<keyword evidence="2" id="KW-0732">Signal</keyword>
<proteinExistence type="predicted"/>
<reference evidence="3 4" key="1">
    <citation type="submission" date="2023-01" db="EMBL/GenBank/DDBJ databases">
        <title>Cultivation and genomic characterization of new, ubiquitous marine nitrite-oxidizing bacteria from the Nitrospirales.</title>
        <authorList>
            <person name="Mueller A.J."/>
            <person name="Daebeler A."/>
            <person name="Herbold C.W."/>
            <person name="Kirkegaard R.H."/>
            <person name="Daims H."/>
        </authorList>
    </citation>
    <scope>NUCLEOTIDE SEQUENCE [LARGE SCALE GENOMIC DNA]</scope>
    <source>
        <strain evidence="3 4">VA</strain>
    </source>
</reference>
<evidence type="ECO:0000313" key="3">
    <source>
        <dbReference type="EMBL" id="WNM58717.1"/>
    </source>
</evidence>
<feature type="signal peptide" evidence="2">
    <location>
        <begin position="1"/>
        <end position="23"/>
    </location>
</feature>
<protein>
    <recommendedName>
        <fullName evidence="5">Pentapeptide MXKDX repeat protein</fullName>
    </recommendedName>
</protein>
<dbReference type="RefSeq" id="WP_312644907.1">
    <property type="nucleotide sequence ID" value="NZ_CP116967.1"/>
</dbReference>
<organism evidence="3 4">
    <name type="scientific">Candidatus Nitrospira allomarina</name>
    <dbReference type="NCBI Taxonomy" id="3020900"/>
    <lineage>
        <taxon>Bacteria</taxon>
        <taxon>Pseudomonadati</taxon>
        <taxon>Nitrospirota</taxon>
        <taxon>Nitrospiria</taxon>
        <taxon>Nitrospirales</taxon>
        <taxon>Nitrospiraceae</taxon>
        <taxon>Nitrospira</taxon>
    </lineage>
</organism>
<feature type="compositionally biased region" description="Basic and acidic residues" evidence="1">
    <location>
        <begin position="41"/>
        <end position="71"/>
    </location>
</feature>
<keyword evidence="4" id="KW-1185">Reference proteome</keyword>
<evidence type="ECO:0008006" key="5">
    <source>
        <dbReference type="Google" id="ProtNLM"/>
    </source>
</evidence>
<dbReference type="Proteomes" id="UP001302719">
    <property type="component" value="Chromosome"/>
</dbReference>
<feature type="region of interest" description="Disordered" evidence="1">
    <location>
        <begin position="34"/>
        <end position="71"/>
    </location>
</feature>
<evidence type="ECO:0000313" key="4">
    <source>
        <dbReference type="Proteomes" id="UP001302719"/>
    </source>
</evidence>
<dbReference type="AlphaFoldDB" id="A0AA96GCU8"/>
<dbReference type="KEGG" id="nall:PP769_02815"/>
<evidence type="ECO:0000256" key="1">
    <source>
        <dbReference type="SAM" id="MobiDB-lite"/>
    </source>
</evidence>
<feature type="chain" id="PRO_5041636246" description="Pentapeptide MXKDX repeat protein" evidence="2">
    <location>
        <begin position="24"/>
        <end position="71"/>
    </location>
</feature>
<gene>
    <name evidence="3" type="ORF">PP769_02815</name>
</gene>
<evidence type="ECO:0000256" key="2">
    <source>
        <dbReference type="SAM" id="SignalP"/>
    </source>
</evidence>